<dbReference type="OrthoDB" id="9804819at2"/>
<evidence type="ECO:0000313" key="6">
    <source>
        <dbReference type="EMBL" id="RXK56475.1"/>
    </source>
</evidence>
<protein>
    <submittedName>
        <fullName evidence="6">ABC transporter ATP-binding protein</fullName>
    </submittedName>
</protein>
<proteinExistence type="predicted"/>
<dbReference type="GO" id="GO:0016887">
    <property type="term" value="F:ATP hydrolysis activity"/>
    <property type="evidence" value="ECO:0007669"/>
    <property type="project" value="InterPro"/>
</dbReference>
<feature type="domain" description="ABC transporter" evidence="5">
    <location>
        <begin position="4"/>
        <end position="230"/>
    </location>
</feature>
<evidence type="ECO:0000259" key="5">
    <source>
        <dbReference type="PROSITE" id="PS50893"/>
    </source>
</evidence>
<name>A0A4Q1CBJ1_9BACT</name>
<dbReference type="EMBL" id="SDHX01000001">
    <property type="protein sequence ID" value="RXK56475.1"/>
    <property type="molecule type" value="Genomic_DNA"/>
</dbReference>
<sequence>MNAIETQNLSHRYWRTEALRDLNLAVPVGSVFALLGANGAGKTTAIKVLMNLLRPSAGVARVLDTDSRRLGEREFAQIGYVSENQQLPLWMTVRQLLDYCRPFYPTWDRALEAKLLAQFELPPERKLKQLSRGMLMKAALLSSLAYRPKLLVLDEPFSGLDPLVREEFTHGLLETSRLGDWTVFISSHDIEEVERLADHIALLENGNLRFTETTESLLSRFRRIEVTFEGAVPAGILPASWLGWRGEAGRASFIESAYNREATERACREHFPEAAVQAHPMSLREIFIALARAKSITAKVSAV</sequence>
<dbReference type="AlphaFoldDB" id="A0A4Q1CBJ1"/>
<organism evidence="6 7">
    <name type="scientific">Oleiharenicola lentus</name>
    <dbReference type="NCBI Taxonomy" id="2508720"/>
    <lineage>
        <taxon>Bacteria</taxon>
        <taxon>Pseudomonadati</taxon>
        <taxon>Verrucomicrobiota</taxon>
        <taxon>Opitutia</taxon>
        <taxon>Opitutales</taxon>
        <taxon>Opitutaceae</taxon>
        <taxon>Oleiharenicola</taxon>
    </lineage>
</organism>
<dbReference type="InterPro" id="IPR051782">
    <property type="entry name" value="ABC_Transporter_VariousFunc"/>
</dbReference>
<keyword evidence="1" id="KW-0813">Transport</keyword>
<dbReference type="RefSeq" id="WP_129047843.1">
    <property type="nucleotide sequence ID" value="NZ_SDHX01000001.1"/>
</dbReference>
<accession>A0A4Q1CBJ1</accession>
<keyword evidence="7" id="KW-1185">Reference proteome</keyword>
<dbReference type="Pfam" id="PF00005">
    <property type="entry name" value="ABC_tran"/>
    <property type="match status" value="1"/>
</dbReference>
<evidence type="ECO:0000256" key="3">
    <source>
        <dbReference type="ARBA" id="ARBA00022840"/>
    </source>
</evidence>
<dbReference type="SUPFAM" id="SSF52540">
    <property type="entry name" value="P-loop containing nucleoside triphosphate hydrolases"/>
    <property type="match status" value="1"/>
</dbReference>
<dbReference type="PROSITE" id="PS50893">
    <property type="entry name" value="ABC_TRANSPORTER_2"/>
    <property type="match status" value="1"/>
</dbReference>
<dbReference type="InterPro" id="IPR008144">
    <property type="entry name" value="Guanylate_kin-like_dom"/>
</dbReference>
<evidence type="ECO:0000256" key="1">
    <source>
        <dbReference type="ARBA" id="ARBA00022448"/>
    </source>
</evidence>
<evidence type="ECO:0000256" key="2">
    <source>
        <dbReference type="ARBA" id="ARBA00022741"/>
    </source>
</evidence>
<dbReference type="InterPro" id="IPR027417">
    <property type="entry name" value="P-loop_NTPase"/>
</dbReference>
<keyword evidence="3 6" id="KW-0067">ATP-binding</keyword>
<dbReference type="SMART" id="SM00382">
    <property type="entry name" value="AAA"/>
    <property type="match status" value="1"/>
</dbReference>
<reference evidence="6 7" key="1">
    <citation type="submission" date="2019-01" db="EMBL/GenBank/DDBJ databases">
        <title>Lacunisphaera sp. strain TWA-58.</title>
        <authorList>
            <person name="Chen W.-M."/>
        </authorList>
    </citation>
    <scope>NUCLEOTIDE SEQUENCE [LARGE SCALE GENOMIC DNA]</scope>
    <source>
        <strain evidence="6 7">TWA-58</strain>
    </source>
</reference>
<feature type="domain" description="Guanylate kinase-like" evidence="4">
    <location>
        <begin position="29"/>
        <end position="266"/>
    </location>
</feature>
<dbReference type="InterPro" id="IPR003439">
    <property type="entry name" value="ABC_transporter-like_ATP-bd"/>
</dbReference>
<dbReference type="Gene3D" id="3.40.50.300">
    <property type="entry name" value="P-loop containing nucleotide triphosphate hydrolases"/>
    <property type="match status" value="1"/>
</dbReference>
<dbReference type="Proteomes" id="UP000290218">
    <property type="component" value="Unassembled WGS sequence"/>
</dbReference>
<dbReference type="CDD" id="cd03230">
    <property type="entry name" value="ABC_DR_subfamily_A"/>
    <property type="match status" value="1"/>
</dbReference>
<dbReference type="InterPro" id="IPR003593">
    <property type="entry name" value="AAA+_ATPase"/>
</dbReference>
<gene>
    <name evidence="6" type="ORF">ESB00_11585</name>
</gene>
<dbReference type="PANTHER" id="PTHR42939">
    <property type="entry name" value="ABC TRANSPORTER ATP-BINDING PROTEIN ALBC-RELATED"/>
    <property type="match status" value="1"/>
</dbReference>
<comment type="caution">
    <text evidence="6">The sequence shown here is derived from an EMBL/GenBank/DDBJ whole genome shotgun (WGS) entry which is preliminary data.</text>
</comment>
<dbReference type="GO" id="GO:0005524">
    <property type="term" value="F:ATP binding"/>
    <property type="evidence" value="ECO:0007669"/>
    <property type="project" value="UniProtKB-KW"/>
</dbReference>
<keyword evidence="2" id="KW-0547">Nucleotide-binding</keyword>
<dbReference type="PANTHER" id="PTHR42939:SF1">
    <property type="entry name" value="ABC TRANSPORTER ATP-BINDING PROTEIN ALBC-RELATED"/>
    <property type="match status" value="1"/>
</dbReference>
<dbReference type="PROSITE" id="PS50052">
    <property type="entry name" value="GUANYLATE_KINASE_2"/>
    <property type="match status" value="1"/>
</dbReference>
<evidence type="ECO:0000259" key="4">
    <source>
        <dbReference type="PROSITE" id="PS50052"/>
    </source>
</evidence>
<evidence type="ECO:0000313" key="7">
    <source>
        <dbReference type="Proteomes" id="UP000290218"/>
    </source>
</evidence>